<name>A0A560IZT7_9PROT</name>
<dbReference type="Pfam" id="PF13810">
    <property type="entry name" value="DUF4185"/>
    <property type="match status" value="1"/>
</dbReference>
<accession>A0A560IZT7</accession>
<dbReference type="Proteomes" id="UP000318050">
    <property type="component" value="Unassembled WGS sequence"/>
</dbReference>
<dbReference type="SUPFAM" id="SSF75005">
    <property type="entry name" value="Arabinanase/levansucrase/invertase"/>
    <property type="match status" value="1"/>
</dbReference>
<dbReference type="InterPro" id="IPR006311">
    <property type="entry name" value="TAT_signal"/>
</dbReference>
<dbReference type="EMBL" id="VITT01000001">
    <property type="protein sequence ID" value="TWB64347.1"/>
    <property type="molecule type" value="Genomic_DNA"/>
</dbReference>
<dbReference type="AlphaFoldDB" id="A0A560IZT7"/>
<dbReference type="InterPro" id="IPR025442">
    <property type="entry name" value="DUF4185"/>
</dbReference>
<proteinExistence type="predicted"/>
<protein>
    <submittedName>
        <fullName evidence="2">Uncharacterized protein DUF4185</fullName>
    </submittedName>
</protein>
<evidence type="ECO:0000259" key="1">
    <source>
        <dbReference type="Pfam" id="PF13810"/>
    </source>
</evidence>
<feature type="domain" description="DUF4185" evidence="1">
    <location>
        <begin position="131"/>
        <end position="281"/>
    </location>
</feature>
<evidence type="ECO:0000313" key="3">
    <source>
        <dbReference type="Proteomes" id="UP000318050"/>
    </source>
</evidence>
<organism evidence="2 3">
    <name type="scientific">Nitrospirillum amazonense</name>
    <dbReference type="NCBI Taxonomy" id="28077"/>
    <lineage>
        <taxon>Bacteria</taxon>
        <taxon>Pseudomonadati</taxon>
        <taxon>Pseudomonadota</taxon>
        <taxon>Alphaproteobacteria</taxon>
        <taxon>Rhodospirillales</taxon>
        <taxon>Azospirillaceae</taxon>
        <taxon>Nitrospirillum</taxon>
    </lineage>
</organism>
<evidence type="ECO:0000313" key="2">
    <source>
        <dbReference type="EMBL" id="TWB64347.1"/>
    </source>
</evidence>
<sequence length="442" mass="48655">MPQRRDFLIQALAMGMAAQTLPTASTGVLAALRPSGGAASVRSLRRQDETILRLPSLGDGYKMSWGADDRQLVVVNDGPGWLNPPTKSFKRSLWSIGGGPTDATVIQLDGYPHVDEAGEPEDAPHYHGHGLLAVGGRIYQFLSALDQAAERPRRWTAAKLIQSDDGGRSWRNQDGTSPVRWEGWREQSRKRLAFFNEPNGCFSLLSILQMGQDYRANRDGYIYVYGPNGNIDGLMNELMMFRVPIDRILNRNAYEFFGGLAGHGSARWVADIAARKPVHVFPRGWVNRSNLFPGDIVVETWLPSVVYNEPLDLYMMASAGTGCASDGTEFAKPGYLGFWVSATPWGPWRQVHEEAAWTPGGDPAARAYSPQIAPKWIAPDGKSFWLVWADLQGIREFSGNTDRTGTAGPGTPEESAVVESDLVRRAMPGYSFNAQRVDLDIG</sequence>
<dbReference type="PROSITE" id="PS51318">
    <property type="entry name" value="TAT"/>
    <property type="match status" value="1"/>
</dbReference>
<gene>
    <name evidence="2" type="ORF">FBZ92_101242</name>
</gene>
<comment type="caution">
    <text evidence="2">The sequence shown here is derived from an EMBL/GenBank/DDBJ whole genome shotgun (WGS) entry which is preliminary data.</text>
</comment>
<reference evidence="2 3" key="1">
    <citation type="submission" date="2019-06" db="EMBL/GenBank/DDBJ databases">
        <title>Genomic Encyclopedia of Type Strains, Phase IV (KMG-V): Genome sequencing to study the core and pangenomes of soil and plant-associated prokaryotes.</title>
        <authorList>
            <person name="Whitman W."/>
        </authorList>
    </citation>
    <scope>NUCLEOTIDE SEQUENCE [LARGE SCALE GENOMIC DNA]</scope>
    <source>
        <strain evidence="2 3">BR 11140</strain>
    </source>
</reference>
<dbReference type="InterPro" id="IPR023296">
    <property type="entry name" value="Glyco_hydro_beta-prop_sf"/>
</dbReference>